<dbReference type="Gene3D" id="3.30.1380.10">
    <property type="match status" value="1"/>
</dbReference>
<organism evidence="4 5">
    <name type="scientific">Solobacterium moorei</name>
    <dbReference type="NCBI Taxonomy" id="102148"/>
    <lineage>
        <taxon>Bacteria</taxon>
        <taxon>Bacillati</taxon>
        <taxon>Bacillota</taxon>
        <taxon>Erysipelotrichia</taxon>
        <taxon>Erysipelotrichales</taxon>
        <taxon>Erysipelotrichaceae</taxon>
        <taxon>Solobacterium</taxon>
    </lineage>
</organism>
<accession>A0A412PD18</accession>
<name>A0A412PD18_9FIRM</name>
<keyword evidence="2" id="KW-1133">Transmembrane helix</keyword>
<sequence>MTNYNKNPQRVSHSSGTINPPRKRRKARRHIRPEILIGLVIILCILVTALVLPNLITNSKLKGLGYTNTQIKEIKHEKLTKEILDNKYYSVSLANALDKKSVNADYLELYTSVKDNRALTAEDFLLASRLADKGYEQAQILNLFKNLEYWEITPLLVFDYQWDEKVYIDDCVLHRDTNSKDSFTLSNKFIVPNTENIVSDPSSITVLVNQKNNLPVEYVPEDLETIDLQYASQGVQLRAEAAKNFEALSAASIQNKVPFFASTGYVSYQALKDIYSSYNADVANLYADIPGQSEQQTGFSADVSPTYEGGAFSQTNTYQWLKEHAAEYGFILRYPVSKAAITGNKSETNQLRYLGKSLAKAIVDSNLTYDEYYSLYIASWSDEKNMPKENVLSATNYQKYLNEKSDD</sequence>
<dbReference type="InterPro" id="IPR052179">
    <property type="entry name" value="DD-CPase-like"/>
</dbReference>
<dbReference type="Pfam" id="PF02557">
    <property type="entry name" value="VanY"/>
    <property type="match status" value="1"/>
</dbReference>
<feature type="compositionally biased region" description="Polar residues" evidence="1">
    <location>
        <begin position="1"/>
        <end position="18"/>
    </location>
</feature>
<feature type="transmembrane region" description="Helical" evidence="2">
    <location>
        <begin position="35"/>
        <end position="56"/>
    </location>
</feature>
<evidence type="ECO:0000256" key="1">
    <source>
        <dbReference type="SAM" id="MobiDB-lite"/>
    </source>
</evidence>
<keyword evidence="2" id="KW-0472">Membrane</keyword>
<evidence type="ECO:0000313" key="5">
    <source>
        <dbReference type="Proteomes" id="UP000284731"/>
    </source>
</evidence>
<dbReference type="RefSeq" id="WP_118765144.1">
    <property type="nucleotide sequence ID" value="NZ_CABJCF010000003.1"/>
</dbReference>
<dbReference type="EMBL" id="QRWX01000003">
    <property type="protein sequence ID" value="RGT55127.1"/>
    <property type="molecule type" value="Genomic_DNA"/>
</dbReference>
<dbReference type="PANTHER" id="PTHR34385">
    <property type="entry name" value="D-ALANYL-D-ALANINE CARBOXYPEPTIDASE"/>
    <property type="match status" value="1"/>
</dbReference>
<dbReference type="CDD" id="cd14852">
    <property type="entry name" value="LD-carboxypeptidase"/>
    <property type="match status" value="1"/>
</dbReference>
<dbReference type="PANTHER" id="PTHR34385:SF1">
    <property type="entry name" value="PEPTIDOGLYCAN L-ALANYL-D-GLUTAMATE ENDOPEPTIDASE CWLK"/>
    <property type="match status" value="1"/>
</dbReference>
<feature type="region of interest" description="Disordered" evidence="1">
    <location>
        <begin position="1"/>
        <end position="26"/>
    </location>
</feature>
<dbReference type="Proteomes" id="UP000284731">
    <property type="component" value="Unassembled WGS sequence"/>
</dbReference>
<feature type="domain" description="D-alanyl-D-alanine carboxypeptidase-like core" evidence="3">
    <location>
        <begin position="236"/>
        <end position="355"/>
    </location>
</feature>
<evidence type="ECO:0000259" key="3">
    <source>
        <dbReference type="Pfam" id="PF02557"/>
    </source>
</evidence>
<comment type="caution">
    <text evidence="4">The sequence shown here is derived from an EMBL/GenBank/DDBJ whole genome shotgun (WGS) entry which is preliminary data.</text>
</comment>
<dbReference type="InterPro" id="IPR058193">
    <property type="entry name" value="VanY/YodJ_core_dom"/>
</dbReference>
<protein>
    <recommendedName>
        <fullName evidence="3">D-alanyl-D-alanine carboxypeptidase-like core domain-containing protein</fullName>
    </recommendedName>
</protein>
<keyword evidence="2" id="KW-0812">Transmembrane</keyword>
<dbReference type="SUPFAM" id="SSF55166">
    <property type="entry name" value="Hedgehog/DD-peptidase"/>
    <property type="match status" value="1"/>
</dbReference>
<proteinExistence type="predicted"/>
<dbReference type="AlphaFoldDB" id="A0A412PD18"/>
<dbReference type="GO" id="GO:0008233">
    <property type="term" value="F:peptidase activity"/>
    <property type="evidence" value="ECO:0007669"/>
    <property type="project" value="InterPro"/>
</dbReference>
<reference evidence="4 5" key="1">
    <citation type="submission" date="2018-08" db="EMBL/GenBank/DDBJ databases">
        <title>A genome reference for cultivated species of the human gut microbiota.</title>
        <authorList>
            <person name="Zou Y."/>
            <person name="Xue W."/>
            <person name="Luo G."/>
        </authorList>
    </citation>
    <scope>NUCLEOTIDE SEQUENCE [LARGE SCALE GENOMIC DNA]</scope>
    <source>
        <strain evidence="4 5">AF18-46</strain>
    </source>
</reference>
<dbReference type="InterPro" id="IPR009045">
    <property type="entry name" value="Zn_M74/Hedgehog-like"/>
</dbReference>
<gene>
    <name evidence="4" type="ORF">DWX20_08215</name>
</gene>
<dbReference type="GO" id="GO:0006508">
    <property type="term" value="P:proteolysis"/>
    <property type="evidence" value="ECO:0007669"/>
    <property type="project" value="InterPro"/>
</dbReference>
<evidence type="ECO:0000256" key="2">
    <source>
        <dbReference type="SAM" id="Phobius"/>
    </source>
</evidence>
<evidence type="ECO:0000313" key="4">
    <source>
        <dbReference type="EMBL" id="RGT55127.1"/>
    </source>
</evidence>
<dbReference type="InterPro" id="IPR003709">
    <property type="entry name" value="VanY-like_core_dom"/>
</dbReference>